<protein>
    <submittedName>
        <fullName evidence="2">Uncharacterized protein</fullName>
    </submittedName>
</protein>
<evidence type="ECO:0000256" key="1">
    <source>
        <dbReference type="SAM" id="MobiDB-lite"/>
    </source>
</evidence>
<reference evidence="2" key="2">
    <citation type="journal article" date="2015" name="Data Brief">
        <title>Shoot transcriptome of the giant reed, Arundo donax.</title>
        <authorList>
            <person name="Barrero R.A."/>
            <person name="Guerrero F.D."/>
            <person name="Moolhuijzen P."/>
            <person name="Goolsby J.A."/>
            <person name="Tidwell J."/>
            <person name="Bellgard S.E."/>
            <person name="Bellgard M.I."/>
        </authorList>
    </citation>
    <scope>NUCLEOTIDE SEQUENCE</scope>
    <source>
        <tissue evidence="2">Shoot tissue taken approximately 20 cm above the soil surface</tissue>
    </source>
</reference>
<feature type="region of interest" description="Disordered" evidence="1">
    <location>
        <begin position="1"/>
        <end position="59"/>
    </location>
</feature>
<name>A0A0A9AVM9_ARUDO</name>
<organism evidence="2">
    <name type="scientific">Arundo donax</name>
    <name type="common">Giant reed</name>
    <name type="synonym">Donax arundinaceus</name>
    <dbReference type="NCBI Taxonomy" id="35708"/>
    <lineage>
        <taxon>Eukaryota</taxon>
        <taxon>Viridiplantae</taxon>
        <taxon>Streptophyta</taxon>
        <taxon>Embryophyta</taxon>
        <taxon>Tracheophyta</taxon>
        <taxon>Spermatophyta</taxon>
        <taxon>Magnoliopsida</taxon>
        <taxon>Liliopsida</taxon>
        <taxon>Poales</taxon>
        <taxon>Poaceae</taxon>
        <taxon>PACMAD clade</taxon>
        <taxon>Arundinoideae</taxon>
        <taxon>Arundineae</taxon>
        <taxon>Arundo</taxon>
    </lineage>
</organism>
<proteinExistence type="predicted"/>
<feature type="compositionally biased region" description="Basic and acidic residues" evidence="1">
    <location>
        <begin position="10"/>
        <end position="32"/>
    </location>
</feature>
<dbReference type="EMBL" id="GBRH01242081">
    <property type="protein sequence ID" value="JAD55814.1"/>
    <property type="molecule type" value="Transcribed_RNA"/>
</dbReference>
<evidence type="ECO:0000313" key="2">
    <source>
        <dbReference type="EMBL" id="JAD55814.1"/>
    </source>
</evidence>
<accession>A0A0A9AVM9</accession>
<sequence>MGGSCQDSRLLWKRDRQADGERAGRGVREQGLRAHSRPVPRGCGLQGRRAPAKEKISSW</sequence>
<dbReference type="AlphaFoldDB" id="A0A0A9AVM9"/>
<reference evidence="2" key="1">
    <citation type="submission" date="2014-09" db="EMBL/GenBank/DDBJ databases">
        <authorList>
            <person name="Magalhaes I.L.F."/>
            <person name="Oliveira U."/>
            <person name="Santos F.R."/>
            <person name="Vidigal T.H.D.A."/>
            <person name="Brescovit A.D."/>
            <person name="Santos A.J."/>
        </authorList>
    </citation>
    <scope>NUCLEOTIDE SEQUENCE</scope>
    <source>
        <tissue evidence="2">Shoot tissue taken approximately 20 cm above the soil surface</tissue>
    </source>
</reference>